<proteinExistence type="predicted"/>
<dbReference type="AlphaFoldDB" id="A0A8J5SDM3"/>
<dbReference type="Proteomes" id="UP000729402">
    <property type="component" value="Unassembled WGS sequence"/>
</dbReference>
<name>A0A8J5SDM3_ZIZPA</name>
<sequence length="96" mass="11163">MRGLVWTETACKINALPNWQRYSTSNPVLIKLLKRKTRGREAMHGHKHASEKENISLTRTKRDAITSCYIGRSSRMYNSKRQSVHRPPLNITNRTN</sequence>
<protein>
    <submittedName>
        <fullName evidence="2">Uncharacterized protein</fullName>
    </submittedName>
</protein>
<organism evidence="2 3">
    <name type="scientific">Zizania palustris</name>
    <name type="common">Northern wild rice</name>
    <dbReference type="NCBI Taxonomy" id="103762"/>
    <lineage>
        <taxon>Eukaryota</taxon>
        <taxon>Viridiplantae</taxon>
        <taxon>Streptophyta</taxon>
        <taxon>Embryophyta</taxon>
        <taxon>Tracheophyta</taxon>
        <taxon>Spermatophyta</taxon>
        <taxon>Magnoliopsida</taxon>
        <taxon>Liliopsida</taxon>
        <taxon>Poales</taxon>
        <taxon>Poaceae</taxon>
        <taxon>BOP clade</taxon>
        <taxon>Oryzoideae</taxon>
        <taxon>Oryzeae</taxon>
        <taxon>Zizaniinae</taxon>
        <taxon>Zizania</taxon>
    </lineage>
</organism>
<feature type="compositionally biased region" description="Basic and acidic residues" evidence="1">
    <location>
        <begin position="39"/>
        <end position="57"/>
    </location>
</feature>
<dbReference type="EMBL" id="JAAALK010000283">
    <property type="protein sequence ID" value="KAG8072995.1"/>
    <property type="molecule type" value="Genomic_DNA"/>
</dbReference>
<evidence type="ECO:0000256" key="1">
    <source>
        <dbReference type="SAM" id="MobiDB-lite"/>
    </source>
</evidence>
<feature type="region of interest" description="Disordered" evidence="1">
    <location>
        <begin position="76"/>
        <end position="96"/>
    </location>
</feature>
<accession>A0A8J5SDM3</accession>
<evidence type="ECO:0000313" key="3">
    <source>
        <dbReference type="Proteomes" id="UP000729402"/>
    </source>
</evidence>
<reference evidence="2" key="1">
    <citation type="journal article" date="2021" name="bioRxiv">
        <title>Whole Genome Assembly and Annotation of Northern Wild Rice, Zizania palustris L., Supports a Whole Genome Duplication in the Zizania Genus.</title>
        <authorList>
            <person name="Haas M."/>
            <person name="Kono T."/>
            <person name="Macchietto M."/>
            <person name="Millas R."/>
            <person name="McGilp L."/>
            <person name="Shao M."/>
            <person name="Duquette J."/>
            <person name="Hirsch C.N."/>
            <person name="Kimball J."/>
        </authorList>
    </citation>
    <scope>NUCLEOTIDE SEQUENCE</scope>
    <source>
        <tissue evidence="2">Fresh leaf tissue</tissue>
    </source>
</reference>
<feature type="region of interest" description="Disordered" evidence="1">
    <location>
        <begin position="37"/>
        <end position="57"/>
    </location>
</feature>
<reference evidence="2" key="2">
    <citation type="submission" date="2021-02" db="EMBL/GenBank/DDBJ databases">
        <authorList>
            <person name="Kimball J.A."/>
            <person name="Haas M.W."/>
            <person name="Macchietto M."/>
            <person name="Kono T."/>
            <person name="Duquette J."/>
            <person name="Shao M."/>
        </authorList>
    </citation>
    <scope>NUCLEOTIDE SEQUENCE</scope>
    <source>
        <tissue evidence="2">Fresh leaf tissue</tissue>
    </source>
</reference>
<keyword evidence="3" id="KW-1185">Reference proteome</keyword>
<gene>
    <name evidence="2" type="ORF">GUJ93_ZPchr0006g46308</name>
</gene>
<evidence type="ECO:0000313" key="2">
    <source>
        <dbReference type="EMBL" id="KAG8072995.1"/>
    </source>
</evidence>
<comment type="caution">
    <text evidence="2">The sequence shown here is derived from an EMBL/GenBank/DDBJ whole genome shotgun (WGS) entry which is preliminary data.</text>
</comment>